<sequence length="100" mass="11055">MSTSTLSEVAAESSALEAAASAAPWLLVVWDDPINTMEYVEYVFQSYFNYPQKRARALMLQVHRSGQAVVSEGSREKAETDLMAMHSYGLQATVRQGGHE</sequence>
<dbReference type="PATRIC" id="fig|1618207.4.peg.1424"/>
<dbReference type="Gene3D" id="3.30.1390.10">
    <property type="match status" value="1"/>
</dbReference>
<dbReference type="GO" id="GO:0030163">
    <property type="term" value="P:protein catabolic process"/>
    <property type="evidence" value="ECO:0007669"/>
    <property type="project" value="InterPro"/>
</dbReference>
<gene>
    <name evidence="1" type="primary">clpS</name>
    <name evidence="3" type="ORF">UM93_07030</name>
</gene>
<dbReference type="InterPro" id="IPR014719">
    <property type="entry name" value="Ribosomal_bL12_C/ClpS-like"/>
</dbReference>
<feature type="domain" description="Adaptor protein ClpS core" evidence="2">
    <location>
        <begin position="23"/>
        <end position="92"/>
    </location>
</feature>
<dbReference type="InterPro" id="IPR003769">
    <property type="entry name" value="ClpS_core"/>
</dbReference>
<comment type="subunit">
    <text evidence="1">Binds to the N-terminal domain of the chaperone ClpA.</text>
</comment>
<dbReference type="SUPFAM" id="SSF54736">
    <property type="entry name" value="ClpS-like"/>
    <property type="match status" value="1"/>
</dbReference>
<comment type="function">
    <text evidence="1">Involved in the modulation of the specificity of the ClpAP-mediated ATP-dependent protein degradation.</text>
</comment>
<dbReference type="PANTHER" id="PTHR33473:SF19">
    <property type="entry name" value="ATP-DEPENDENT CLP PROTEASE ADAPTER PROTEIN CLPS"/>
    <property type="match status" value="1"/>
</dbReference>
<name>A0A0D4BYB8_9MICC</name>
<organism evidence="3 4">
    <name type="scientific">Psychromicrobium lacuslunae</name>
    <dbReference type="NCBI Taxonomy" id="1618207"/>
    <lineage>
        <taxon>Bacteria</taxon>
        <taxon>Bacillati</taxon>
        <taxon>Actinomycetota</taxon>
        <taxon>Actinomycetes</taxon>
        <taxon>Micrococcales</taxon>
        <taxon>Micrococcaceae</taxon>
        <taxon>Psychromicrobium</taxon>
    </lineage>
</organism>
<evidence type="ECO:0000313" key="4">
    <source>
        <dbReference type="Proteomes" id="UP000061839"/>
    </source>
</evidence>
<dbReference type="Proteomes" id="UP000061839">
    <property type="component" value="Chromosome"/>
</dbReference>
<dbReference type="Pfam" id="PF02617">
    <property type="entry name" value="ClpS"/>
    <property type="match status" value="1"/>
</dbReference>
<reference evidence="3 4" key="1">
    <citation type="journal article" date="2015" name="Genome Announc.">
        <title>Complete Genome Sequencing of Protease-Producing Novel Arthrobacter sp. Strain IHBB 11108 Using PacBio Single-Molecule Real-Time Sequencing Technology.</title>
        <authorList>
            <person name="Kiran S."/>
            <person name="Swarnkar M.K."/>
            <person name="Pal M."/>
            <person name="Thakur R."/>
            <person name="Tewari R."/>
            <person name="Singh A.K."/>
            <person name="Gulati A."/>
        </authorList>
    </citation>
    <scope>NUCLEOTIDE SEQUENCE [LARGE SCALE GENOMIC DNA]</scope>
    <source>
        <strain evidence="3 4">IHBB 11108</strain>
    </source>
</reference>
<dbReference type="GO" id="GO:0008233">
    <property type="term" value="F:peptidase activity"/>
    <property type="evidence" value="ECO:0007669"/>
    <property type="project" value="UniProtKB-KW"/>
</dbReference>
<dbReference type="HOGENOM" id="CLU_153743_1_0_11"/>
<keyword evidence="3" id="KW-0645">Protease</keyword>
<dbReference type="HAMAP" id="MF_00302">
    <property type="entry name" value="ClpS"/>
    <property type="match status" value="1"/>
</dbReference>
<dbReference type="PANTHER" id="PTHR33473">
    <property type="entry name" value="ATP-DEPENDENT CLP PROTEASE ADAPTER PROTEIN CLPS1, CHLOROPLASTIC"/>
    <property type="match status" value="1"/>
</dbReference>
<dbReference type="STRING" id="1618207.UM93_07030"/>
<dbReference type="KEGG" id="ari:UM93_07030"/>
<keyword evidence="3" id="KW-0378">Hydrolase</keyword>
<comment type="similarity">
    <text evidence="1">Belongs to the ClpS family.</text>
</comment>
<dbReference type="InterPro" id="IPR022935">
    <property type="entry name" value="ClpS"/>
</dbReference>
<protein>
    <recommendedName>
        <fullName evidence="1">ATP-dependent Clp protease adapter protein ClpS</fullName>
    </recommendedName>
</protein>
<proteinExistence type="inferred from homology"/>
<dbReference type="EMBL" id="CP011005">
    <property type="protein sequence ID" value="AJT41328.1"/>
    <property type="molecule type" value="Genomic_DNA"/>
</dbReference>
<dbReference type="RefSeq" id="WP_045074625.1">
    <property type="nucleotide sequence ID" value="NZ_CP011005.1"/>
</dbReference>
<evidence type="ECO:0000256" key="1">
    <source>
        <dbReference type="HAMAP-Rule" id="MF_00302"/>
    </source>
</evidence>
<dbReference type="OrthoDB" id="162238at2"/>
<dbReference type="AlphaFoldDB" id="A0A0D4BYB8"/>
<dbReference type="GO" id="GO:0006508">
    <property type="term" value="P:proteolysis"/>
    <property type="evidence" value="ECO:0007669"/>
    <property type="project" value="UniProtKB-UniRule"/>
</dbReference>
<evidence type="ECO:0000313" key="3">
    <source>
        <dbReference type="EMBL" id="AJT41328.1"/>
    </source>
</evidence>
<keyword evidence="4" id="KW-1185">Reference proteome</keyword>
<evidence type="ECO:0000259" key="2">
    <source>
        <dbReference type="Pfam" id="PF02617"/>
    </source>
</evidence>
<accession>A0A0D4BYB8</accession>
<dbReference type="NCBIfam" id="NF000668">
    <property type="entry name" value="PRK00033.1-1"/>
    <property type="match status" value="1"/>
</dbReference>